<reference evidence="2 4" key="1">
    <citation type="submission" date="2016-11" db="EMBL/GenBank/DDBJ databases">
        <authorList>
            <person name="Klemetsen T."/>
        </authorList>
    </citation>
    <scope>NUCLEOTIDE SEQUENCE [LARGE SCALE GENOMIC DNA]</scope>
    <source>
        <strain evidence="2">MT 2528</strain>
    </source>
</reference>
<dbReference type="PATRIC" id="fig|80854.5.peg.3129"/>
<gene>
    <name evidence="2" type="ORF">MT2528_3112</name>
    <name evidence="3" type="ORF">NVI5450_3308</name>
</gene>
<name>A0A090IFF2_9GAMM</name>
<dbReference type="Proteomes" id="UP000183794">
    <property type="component" value="Unassembled WGS sequence"/>
</dbReference>
<dbReference type="OrthoDB" id="5598524at2"/>
<evidence type="ECO:0000313" key="2">
    <source>
        <dbReference type="EMBL" id="SGY96030.1"/>
    </source>
</evidence>
<organism evidence="3 5">
    <name type="scientific">Moritella viscosa</name>
    <dbReference type="NCBI Taxonomy" id="80854"/>
    <lineage>
        <taxon>Bacteria</taxon>
        <taxon>Pseudomonadati</taxon>
        <taxon>Pseudomonadota</taxon>
        <taxon>Gammaproteobacteria</taxon>
        <taxon>Alteromonadales</taxon>
        <taxon>Moritellaceae</taxon>
        <taxon>Moritella</taxon>
    </lineage>
</organism>
<dbReference type="KEGG" id="mvs:MVIS_2952"/>
<dbReference type="EMBL" id="FPLD01000091">
    <property type="protein sequence ID" value="SGZ08311.1"/>
    <property type="molecule type" value="Genomic_DNA"/>
</dbReference>
<reference evidence="3 5" key="2">
    <citation type="submission" date="2016-11" db="EMBL/GenBank/DDBJ databases">
        <authorList>
            <person name="Jaros S."/>
            <person name="Januszkiewicz K."/>
            <person name="Wedrychowicz H."/>
        </authorList>
    </citation>
    <scope>NUCLEOTIDE SEQUENCE [LARGE SCALE GENOMIC DNA]</scope>
    <source>
        <strain evidence="3">NVI 5450</strain>
    </source>
</reference>
<dbReference type="GeneID" id="61296946"/>
<keyword evidence="4" id="KW-1185">Reference proteome</keyword>
<dbReference type="HOGENOM" id="CLU_1223151_0_0_6"/>
<protein>
    <recommendedName>
        <fullName evidence="1">DUF6933 domain-containing protein</fullName>
    </recommendedName>
</protein>
<dbReference type="Pfam" id="PF22016">
    <property type="entry name" value="DUF6933"/>
    <property type="match status" value="1"/>
</dbReference>
<dbReference type="Proteomes" id="UP000182660">
    <property type="component" value="Unassembled WGS sequence"/>
</dbReference>
<evidence type="ECO:0000313" key="5">
    <source>
        <dbReference type="Proteomes" id="UP000183794"/>
    </source>
</evidence>
<sequence length="251" mass="28509">MNIQISASNALCKWMKLDLVRIPCIDGKRIGTQTITTDAETLAWQCHVIKNNVQSHHGTVIAVEARSRYVMIFPNLAPPTQAEFEELFLGRLFIEVVNLMLHYDAIEESVADIVASQFVKETEVFCWFKNMDLSVNGHVSDTESWIRQSSDNNDVTAYNDDDAYGLSMHINEMRKRIASEGRSKRFVPVERMLDDALFRFAKGLAQGSYPDTPNGHFPSPYPKSVADSKQEYKVIPDNVVCLTSFRKQKLN</sequence>
<evidence type="ECO:0000259" key="1">
    <source>
        <dbReference type="Pfam" id="PF22016"/>
    </source>
</evidence>
<dbReference type="InterPro" id="IPR053864">
    <property type="entry name" value="DUF6933"/>
</dbReference>
<dbReference type="AlphaFoldDB" id="A0A090IFF2"/>
<evidence type="ECO:0000313" key="4">
    <source>
        <dbReference type="Proteomes" id="UP000182660"/>
    </source>
</evidence>
<dbReference type="EMBL" id="FPLJ01000069">
    <property type="protein sequence ID" value="SGY96030.1"/>
    <property type="molecule type" value="Genomic_DNA"/>
</dbReference>
<dbReference type="RefSeq" id="WP_045111031.1">
    <property type="nucleotide sequence ID" value="NZ_CAWQZC010000029.1"/>
</dbReference>
<proteinExistence type="predicted"/>
<evidence type="ECO:0000313" key="3">
    <source>
        <dbReference type="EMBL" id="SGZ08311.1"/>
    </source>
</evidence>
<dbReference type="STRING" id="80854.MVIS_2952"/>
<accession>A0A090IFF2</accession>
<feature type="domain" description="DUF6933" evidence="1">
    <location>
        <begin position="39"/>
        <end position="174"/>
    </location>
</feature>